<organism evidence="1 4">
    <name type="scientific">Pogonomyrmex barbatus</name>
    <name type="common">red harvester ant</name>
    <dbReference type="NCBI Taxonomy" id="144034"/>
    <lineage>
        <taxon>Eukaryota</taxon>
        <taxon>Metazoa</taxon>
        <taxon>Ecdysozoa</taxon>
        <taxon>Arthropoda</taxon>
        <taxon>Hexapoda</taxon>
        <taxon>Insecta</taxon>
        <taxon>Pterygota</taxon>
        <taxon>Neoptera</taxon>
        <taxon>Endopterygota</taxon>
        <taxon>Hymenoptera</taxon>
        <taxon>Apocrita</taxon>
        <taxon>Aculeata</taxon>
        <taxon>Formicoidea</taxon>
        <taxon>Formicidae</taxon>
        <taxon>Myrmicinae</taxon>
        <taxon>Pogonomyrmex</taxon>
    </lineage>
</organism>
<dbReference type="RefSeq" id="XP_011641360.1">
    <property type="nucleotide sequence ID" value="XM_011643058.2"/>
</dbReference>
<dbReference type="GeneID" id="105429849"/>
<gene>
    <name evidence="2 3 4 5" type="primary">LOC105429849</name>
</gene>
<evidence type="ECO:0000313" key="4">
    <source>
        <dbReference type="RefSeq" id="XP_011641361.1"/>
    </source>
</evidence>
<proteinExistence type="predicted"/>
<evidence type="ECO:0000313" key="2">
    <source>
        <dbReference type="RefSeq" id="XP_011641358.1"/>
    </source>
</evidence>
<name>A0A6I9WFH0_9HYME</name>
<dbReference type="KEGG" id="pbar:105429849"/>
<protein>
    <submittedName>
        <fullName evidence="2 3">Uncharacterized protein LOC105429849 isoform X1</fullName>
    </submittedName>
</protein>
<evidence type="ECO:0000313" key="5">
    <source>
        <dbReference type="RefSeq" id="XP_011641362.1"/>
    </source>
</evidence>
<dbReference type="RefSeq" id="XP_011641362.1">
    <property type="nucleotide sequence ID" value="XM_011643060.1"/>
</dbReference>
<reference evidence="2 3" key="1">
    <citation type="submission" date="2025-04" db="UniProtKB">
        <authorList>
            <consortium name="RefSeq"/>
        </authorList>
    </citation>
    <scope>IDENTIFICATION</scope>
</reference>
<dbReference type="RefSeq" id="XP_011641358.1">
    <property type="nucleotide sequence ID" value="XM_011643056.1"/>
</dbReference>
<sequence length="298" mass="35411">MERVKAINKYYVHLEYNNVTNTSVEINKLFNKMLLKQKVSHIKRMEILSFMIEKNFSLFVSLYKHIDVVMAIIRYLYNISEKFKDDVTCMLDPTYNNDSEYGLVMIITILLNIRKDISAQMLIQSFLVMALQKPIDMLPENEIFFHEYEHICEMIILKDSDLHAIINCLKITENYNFIKIWVQEPVIKKFLWFTKKYNNLDLSSSIHTFQSLKDIKLCAYNDFSINIVSIWSENILAAKNFALSLNKCTVFINSYMEYDGDLMFLPYLDIYYRKKKEITFNLRCKINSDKSDLIESKK</sequence>
<dbReference type="Proteomes" id="UP000504615">
    <property type="component" value="Unplaced"/>
</dbReference>
<dbReference type="RefSeq" id="XP_011641361.1">
    <property type="nucleotide sequence ID" value="XM_011643059.1"/>
</dbReference>
<keyword evidence="1" id="KW-1185">Reference proteome</keyword>
<evidence type="ECO:0000313" key="1">
    <source>
        <dbReference type="Proteomes" id="UP000504615"/>
    </source>
</evidence>
<accession>A0A6I9WFH0</accession>
<dbReference type="AlphaFoldDB" id="A0A6I9WFH0"/>
<evidence type="ECO:0000313" key="3">
    <source>
        <dbReference type="RefSeq" id="XP_011641360.1"/>
    </source>
</evidence>
<dbReference type="OrthoDB" id="6021021at2759"/>